<comment type="caution">
    <text evidence="1">The sequence shown here is derived from an EMBL/GenBank/DDBJ whole genome shotgun (WGS) entry which is preliminary data.</text>
</comment>
<dbReference type="SUPFAM" id="SSF51905">
    <property type="entry name" value="FAD/NAD(P)-binding domain"/>
    <property type="match status" value="1"/>
</dbReference>
<dbReference type="Gene3D" id="3.50.50.60">
    <property type="entry name" value="FAD/NAD(P)-binding domain"/>
    <property type="match status" value="2"/>
</dbReference>
<evidence type="ECO:0000313" key="2">
    <source>
        <dbReference type="Proteomes" id="UP000286997"/>
    </source>
</evidence>
<dbReference type="InterPro" id="IPR036188">
    <property type="entry name" value="FAD/NAD-bd_sf"/>
</dbReference>
<dbReference type="Proteomes" id="UP000286997">
    <property type="component" value="Unassembled WGS sequence"/>
</dbReference>
<sequence>MAIRCREAGIGPLRILEKAGSVGGVWRENTYPGAACDIPGHLYALSFAPKADWSRLYPTQPEIAAYLEAVVERFGLRPHLSLDTTVTGAVWDEARALWRIETDRGPLLARAVVSAAGGLHHPALPDIPGRGSFAGPAFHSAAWDHGVSLAGRRVGVIGTGASAIQIVPAIAPEVASLTLFQRSPPWVVPRNDHALGPRVAAAFRRWPLLRRAFRGLLYGQREIPAVLGFTRGSFANRIGEFTARRHLRGAIADPALREKLTPRYRLGCKRVLVSDDYYPALARSNVAVETGTIRAITPRGVVTQDGTEHALDVLVYATGFDLAGSVAQLPVTGRGGRTLARAWDGGMGAHRGIALSGFPNWFFLLGPNTGLGHNSVVLMIEAQVAYVIACLERLAASPGTALEPAPEAQARFLAELHAELAGSVWQRGGCASWYQDEGGRNVALWPGTVASYRRAVRSPVWDEYVTAKSE</sequence>
<dbReference type="EMBL" id="SACP01000024">
    <property type="protein sequence ID" value="RVU15100.1"/>
    <property type="molecule type" value="Genomic_DNA"/>
</dbReference>
<name>A0A3S2XHP8_9HYPH</name>
<dbReference type="PANTHER" id="PTHR42877">
    <property type="entry name" value="L-ORNITHINE N(5)-MONOOXYGENASE-RELATED"/>
    <property type="match status" value="1"/>
</dbReference>
<dbReference type="AlphaFoldDB" id="A0A3S2XHP8"/>
<gene>
    <name evidence="1" type="ORF">EOE48_20780</name>
</gene>
<reference evidence="1 2" key="1">
    <citation type="submission" date="2019-01" db="EMBL/GenBank/DDBJ databases">
        <authorList>
            <person name="Chen W.-M."/>
        </authorList>
    </citation>
    <scope>NUCLEOTIDE SEQUENCE [LARGE SCALE GENOMIC DNA]</scope>
    <source>
        <strain evidence="1 2">TER-1</strain>
    </source>
</reference>
<organism evidence="1 2">
    <name type="scientific">Methylobacterium oryzihabitans</name>
    <dbReference type="NCBI Taxonomy" id="2499852"/>
    <lineage>
        <taxon>Bacteria</taxon>
        <taxon>Pseudomonadati</taxon>
        <taxon>Pseudomonadota</taxon>
        <taxon>Alphaproteobacteria</taxon>
        <taxon>Hyphomicrobiales</taxon>
        <taxon>Methylobacteriaceae</taxon>
        <taxon>Methylobacterium</taxon>
    </lineage>
</organism>
<accession>A0A3S2XHP8</accession>
<protein>
    <submittedName>
        <fullName evidence="1">NAD(P)/FAD-dependent oxidoreductase</fullName>
    </submittedName>
</protein>
<keyword evidence="2" id="KW-1185">Reference proteome</keyword>
<evidence type="ECO:0000313" key="1">
    <source>
        <dbReference type="EMBL" id="RVU15100.1"/>
    </source>
</evidence>
<proteinExistence type="predicted"/>
<dbReference type="Pfam" id="PF13738">
    <property type="entry name" value="Pyr_redox_3"/>
    <property type="match status" value="1"/>
</dbReference>
<dbReference type="OrthoDB" id="312624at2"/>
<dbReference type="PANTHER" id="PTHR42877:SF4">
    <property type="entry name" value="FAD_NAD(P)-BINDING DOMAIN-CONTAINING PROTEIN-RELATED"/>
    <property type="match status" value="1"/>
</dbReference>
<dbReference type="InterPro" id="IPR051209">
    <property type="entry name" value="FAD-bind_Monooxygenase_sf"/>
</dbReference>